<accession>A0A5D3AZP3</accession>
<evidence type="ECO:0000313" key="1">
    <source>
        <dbReference type="EMBL" id="TYJ55954.1"/>
    </source>
</evidence>
<dbReference type="Proteomes" id="UP000322245">
    <property type="component" value="Unassembled WGS sequence"/>
</dbReference>
<name>A0A5D3AZP3_9TREE</name>
<organism evidence="1 2">
    <name type="scientific">Cryptococcus floricola</name>
    <dbReference type="NCBI Taxonomy" id="2591691"/>
    <lineage>
        <taxon>Eukaryota</taxon>
        <taxon>Fungi</taxon>
        <taxon>Dikarya</taxon>
        <taxon>Basidiomycota</taxon>
        <taxon>Agaricomycotina</taxon>
        <taxon>Tremellomycetes</taxon>
        <taxon>Tremellales</taxon>
        <taxon>Cryptococcaceae</taxon>
        <taxon>Cryptococcus</taxon>
    </lineage>
</organism>
<dbReference type="EMBL" id="NIDF01000031">
    <property type="protein sequence ID" value="TYJ55954.1"/>
    <property type="molecule type" value="Genomic_DNA"/>
</dbReference>
<reference evidence="1 2" key="1">
    <citation type="submission" date="2017-05" db="EMBL/GenBank/DDBJ databases">
        <title>The Genome Sequence of Tsuchiyaea wingfieldii DSM 27421.</title>
        <authorList>
            <person name="Cuomo C."/>
            <person name="Passer A."/>
            <person name="Billmyre B."/>
            <person name="Heitman J."/>
        </authorList>
    </citation>
    <scope>NUCLEOTIDE SEQUENCE [LARGE SCALE GENOMIC DNA]</scope>
    <source>
        <strain evidence="1 2">DSM 27421</strain>
    </source>
</reference>
<evidence type="ECO:0000313" key="2">
    <source>
        <dbReference type="Proteomes" id="UP000322245"/>
    </source>
</evidence>
<gene>
    <name evidence="1" type="ORF">B9479_003339</name>
</gene>
<sequence length="252" mass="29274">MPRWLKSLSSLVRREPPENPLSPFIKRTVPGKPPFGLPEGHPNVEAFYDDHKGYYFRTFRTGKDSNPRVSTTRIDMVKAWGYATYVVTFFCGLIDAMENAEEKIYEAELKEAWRIVDLYRSYQSELSYTMDAFLDLELGHALPERTWAPIPGPVDFDRILEVEESILRPTQHIKGRDVPLITPLFIFLTLHILGLQEEGFPPKWLSLWDRFKPDKKFCYSFPNDKPLKQKEIAIKDKGGAVWVRSRSSSVYK</sequence>
<keyword evidence="2" id="KW-1185">Reference proteome</keyword>
<protein>
    <submittedName>
        <fullName evidence="1">Uncharacterized protein</fullName>
    </submittedName>
</protein>
<dbReference type="AlphaFoldDB" id="A0A5D3AZP3"/>
<comment type="caution">
    <text evidence="1">The sequence shown here is derived from an EMBL/GenBank/DDBJ whole genome shotgun (WGS) entry which is preliminary data.</text>
</comment>
<proteinExistence type="predicted"/>